<feature type="transmembrane region" description="Helical" evidence="1">
    <location>
        <begin position="224"/>
        <end position="245"/>
    </location>
</feature>
<feature type="transmembrane region" description="Helical" evidence="1">
    <location>
        <begin position="251"/>
        <end position="268"/>
    </location>
</feature>
<keyword evidence="1" id="KW-0472">Membrane</keyword>
<accession>A0A518CSL7</accession>
<protein>
    <recommendedName>
        <fullName evidence="4">Vitamin K-dependent gamma-carboxylase</fullName>
    </recommendedName>
</protein>
<feature type="transmembrane region" description="Helical" evidence="1">
    <location>
        <begin position="191"/>
        <end position="217"/>
    </location>
</feature>
<keyword evidence="3" id="KW-1185">Reference proteome</keyword>
<dbReference type="OrthoDB" id="239293at2"/>
<evidence type="ECO:0008006" key="4">
    <source>
        <dbReference type="Google" id="ProtNLM"/>
    </source>
</evidence>
<dbReference type="KEGG" id="plon:Pla110_39290"/>
<keyword evidence="1" id="KW-0812">Transmembrane</keyword>
<sequence>MSAELQLKRQSTLPRLVLLERLMALFTLLLIGLTWPLWWGGNDFPMIPLLPGFSSAPLGIDRGVLGLLLISLCGFLVLPGHLRVRNQLHYVIPLLLFLLVILDQHRIQTWSYQFGFMYLLMGCGNRATDDLSTESVKNSGLTPERTFKLLQVFVASIYIYSALSKLTRHFITGGGFFLSRGLLEQLGIDTTILSLGQLTFITTLLPLFELLVGFCLLFRGLRRFALSGSILLHAALILTLGPWGLNHSAGVLIWNLFFIVQNLVLFGFPRPEPETASLPEAPNPEKPALTSRVVADRKKQLGYALFLLVILMPAWGSRGYWDHWLSWEVYTSDQEKFLILIEDAEEKNLPVELAPYLLPPKPLETMRFLNVNSWSLDTKHAPAYPQSRFQWGIWRDIQNRYPDLKTQIILDDAIDRFSVDSWRDAFMNEESIDRLKSRFLFNSTPRLSPRP</sequence>
<dbReference type="AlphaFoldDB" id="A0A518CSL7"/>
<dbReference type="EMBL" id="CP036281">
    <property type="protein sequence ID" value="QDU82174.1"/>
    <property type="molecule type" value="Genomic_DNA"/>
</dbReference>
<feature type="transmembrane region" description="Helical" evidence="1">
    <location>
        <begin position="87"/>
        <end position="104"/>
    </location>
</feature>
<evidence type="ECO:0000313" key="3">
    <source>
        <dbReference type="Proteomes" id="UP000317178"/>
    </source>
</evidence>
<organism evidence="2 3">
    <name type="scientific">Polystyrenella longa</name>
    <dbReference type="NCBI Taxonomy" id="2528007"/>
    <lineage>
        <taxon>Bacteria</taxon>
        <taxon>Pseudomonadati</taxon>
        <taxon>Planctomycetota</taxon>
        <taxon>Planctomycetia</taxon>
        <taxon>Planctomycetales</taxon>
        <taxon>Planctomycetaceae</taxon>
        <taxon>Polystyrenella</taxon>
    </lineage>
</organism>
<feature type="transmembrane region" description="Helical" evidence="1">
    <location>
        <begin position="59"/>
        <end position="78"/>
    </location>
</feature>
<proteinExistence type="predicted"/>
<feature type="transmembrane region" description="Helical" evidence="1">
    <location>
        <begin position="301"/>
        <end position="321"/>
    </location>
</feature>
<keyword evidence="1" id="KW-1133">Transmembrane helix</keyword>
<evidence type="ECO:0000313" key="2">
    <source>
        <dbReference type="EMBL" id="QDU82174.1"/>
    </source>
</evidence>
<dbReference type="Proteomes" id="UP000317178">
    <property type="component" value="Chromosome"/>
</dbReference>
<feature type="transmembrane region" description="Helical" evidence="1">
    <location>
        <begin position="21"/>
        <end position="39"/>
    </location>
</feature>
<dbReference type="RefSeq" id="WP_144998126.1">
    <property type="nucleotide sequence ID" value="NZ_CP036281.1"/>
</dbReference>
<reference evidence="2 3" key="1">
    <citation type="submission" date="2019-02" db="EMBL/GenBank/DDBJ databases">
        <title>Deep-cultivation of Planctomycetes and their phenomic and genomic characterization uncovers novel biology.</title>
        <authorList>
            <person name="Wiegand S."/>
            <person name="Jogler M."/>
            <person name="Boedeker C."/>
            <person name="Pinto D."/>
            <person name="Vollmers J."/>
            <person name="Rivas-Marin E."/>
            <person name="Kohn T."/>
            <person name="Peeters S.H."/>
            <person name="Heuer A."/>
            <person name="Rast P."/>
            <person name="Oberbeckmann S."/>
            <person name="Bunk B."/>
            <person name="Jeske O."/>
            <person name="Meyerdierks A."/>
            <person name="Storesund J.E."/>
            <person name="Kallscheuer N."/>
            <person name="Luecker S."/>
            <person name="Lage O.M."/>
            <person name="Pohl T."/>
            <person name="Merkel B.J."/>
            <person name="Hornburger P."/>
            <person name="Mueller R.-W."/>
            <person name="Bruemmer F."/>
            <person name="Labrenz M."/>
            <person name="Spormann A.M."/>
            <person name="Op den Camp H."/>
            <person name="Overmann J."/>
            <person name="Amann R."/>
            <person name="Jetten M.S.M."/>
            <person name="Mascher T."/>
            <person name="Medema M.H."/>
            <person name="Devos D.P."/>
            <person name="Kaster A.-K."/>
            <person name="Ovreas L."/>
            <person name="Rohde M."/>
            <person name="Galperin M.Y."/>
            <person name="Jogler C."/>
        </authorList>
    </citation>
    <scope>NUCLEOTIDE SEQUENCE [LARGE SCALE GENOMIC DNA]</scope>
    <source>
        <strain evidence="2 3">Pla110</strain>
    </source>
</reference>
<evidence type="ECO:0000256" key="1">
    <source>
        <dbReference type="SAM" id="Phobius"/>
    </source>
</evidence>
<gene>
    <name evidence="2" type="ORF">Pla110_39290</name>
</gene>
<name>A0A518CSL7_9PLAN</name>